<dbReference type="InterPro" id="IPR006771">
    <property type="entry name" value="CetA-like"/>
</dbReference>
<evidence type="ECO:0000313" key="2">
    <source>
        <dbReference type="EMBL" id="KAF2681436.1"/>
    </source>
</evidence>
<feature type="chain" id="PRO_5026317670" evidence="1">
    <location>
        <begin position="17"/>
        <end position="202"/>
    </location>
</feature>
<accession>A0A6G1IT65</accession>
<reference evidence="2" key="1">
    <citation type="journal article" date="2020" name="Stud. Mycol.">
        <title>101 Dothideomycetes genomes: a test case for predicting lifestyles and emergence of pathogens.</title>
        <authorList>
            <person name="Haridas S."/>
            <person name="Albert R."/>
            <person name="Binder M."/>
            <person name="Bloem J."/>
            <person name="Labutti K."/>
            <person name="Salamov A."/>
            <person name="Andreopoulos B."/>
            <person name="Baker S."/>
            <person name="Barry K."/>
            <person name="Bills G."/>
            <person name="Bluhm B."/>
            <person name="Cannon C."/>
            <person name="Castanera R."/>
            <person name="Culley D."/>
            <person name="Daum C."/>
            <person name="Ezra D."/>
            <person name="Gonzalez J."/>
            <person name="Henrissat B."/>
            <person name="Kuo A."/>
            <person name="Liang C."/>
            <person name="Lipzen A."/>
            <person name="Lutzoni F."/>
            <person name="Magnuson J."/>
            <person name="Mondo S."/>
            <person name="Nolan M."/>
            <person name="Ohm R."/>
            <person name="Pangilinan J."/>
            <person name="Park H.-J."/>
            <person name="Ramirez L."/>
            <person name="Alfaro M."/>
            <person name="Sun H."/>
            <person name="Tritt A."/>
            <person name="Yoshinaga Y."/>
            <person name="Zwiers L.-H."/>
            <person name="Turgeon B."/>
            <person name="Goodwin S."/>
            <person name="Spatafora J."/>
            <person name="Crous P."/>
            <person name="Grigoriev I."/>
        </authorList>
    </citation>
    <scope>NUCLEOTIDE SEQUENCE</scope>
    <source>
        <strain evidence="2">CBS 122367</strain>
    </source>
</reference>
<dbReference type="OrthoDB" id="5144514at2759"/>
<name>A0A6G1IT65_9PLEO</name>
<protein>
    <submittedName>
        <fullName evidence="2">Uncharacterized protein</fullName>
    </submittedName>
</protein>
<organism evidence="2 3">
    <name type="scientific">Lentithecium fluviatile CBS 122367</name>
    <dbReference type="NCBI Taxonomy" id="1168545"/>
    <lineage>
        <taxon>Eukaryota</taxon>
        <taxon>Fungi</taxon>
        <taxon>Dikarya</taxon>
        <taxon>Ascomycota</taxon>
        <taxon>Pezizomycotina</taxon>
        <taxon>Dothideomycetes</taxon>
        <taxon>Pleosporomycetidae</taxon>
        <taxon>Pleosporales</taxon>
        <taxon>Massarineae</taxon>
        <taxon>Lentitheciaceae</taxon>
        <taxon>Lentithecium</taxon>
    </lineage>
</organism>
<gene>
    <name evidence="2" type="ORF">K458DRAFT_406437</name>
</gene>
<dbReference type="Pfam" id="PF04681">
    <property type="entry name" value="Bys1"/>
    <property type="match status" value="1"/>
</dbReference>
<evidence type="ECO:0000313" key="3">
    <source>
        <dbReference type="Proteomes" id="UP000799291"/>
    </source>
</evidence>
<evidence type="ECO:0000256" key="1">
    <source>
        <dbReference type="SAM" id="SignalP"/>
    </source>
</evidence>
<dbReference type="AlphaFoldDB" id="A0A6G1IT65"/>
<feature type="signal peptide" evidence="1">
    <location>
        <begin position="1"/>
        <end position="16"/>
    </location>
</feature>
<dbReference type="EMBL" id="MU005591">
    <property type="protein sequence ID" value="KAF2681436.1"/>
    <property type="molecule type" value="Genomic_DNA"/>
</dbReference>
<dbReference type="Proteomes" id="UP000799291">
    <property type="component" value="Unassembled WGS sequence"/>
</dbReference>
<keyword evidence="3" id="KW-1185">Reference proteome</keyword>
<proteinExistence type="predicted"/>
<sequence length="202" mass="21449">MVQQSILALFLLPALALCVPHARHAQKHSAPVVARSSDSLSEYPGQVYLKNSCDYAISIEEFAGAGCDCSEGGTVEAGSSWNETLQACSSGNRVLKVYREGETSPMQFEYGVDGSNVWYDMSFIDCVKDGYDFSACAGEGWAMGSESNCKEFKCSGGEECCTQGYCDPYATGLTEQPVSGCGGDQGYTDSSAMGITIELCAS</sequence>
<keyword evidence="1" id="KW-0732">Signal</keyword>